<protein>
    <recommendedName>
        <fullName evidence="1">YjiS-like domain-containing protein</fullName>
    </recommendedName>
</protein>
<evidence type="ECO:0000313" key="2">
    <source>
        <dbReference type="EMBL" id="GAG61836.1"/>
    </source>
</evidence>
<dbReference type="AlphaFoldDB" id="X1APP6"/>
<dbReference type="InterPro" id="IPR009506">
    <property type="entry name" value="YjiS-like"/>
</dbReference>
<evidence type="ECO:0000259" key="1">
    <source>
        <dbReference type="Pfam" id="PF06568"/>
    </source>
</evidence>
<feature type="domain" description="YjiS-like" evidence="1">
    <location>
        <begin position="31"/>
        <end position="61"/>
    </location>
</feature>
<name>X1APP6_9ZZZZ</name>
<sequence length="66" mass="7390">MTALVMNTMGSIESALRTFMTGYALALGKIKANYIDARTRQALTYLSDRDLRDIGLTRDQVSRGEF</sequence>
<proteinExistence type="predicted"/>
<reference evidence="2" key="1">
    <citation type="journal article" date="2014" name="Front. Microbiol.">
        <title>High frequency of phylogenetically diverse reductive dehalogenase-homologous genes in deep subseafloor sedimentary metagenomes.</title>
        <authorList>
            <person name="Kawai M."/>
            <person name="Futagami T."/>
            <person name="Toyoda A."/>
            <person name="Takaki Y."/>
            <person name="Nishi S."/>
            <person name="Hori S."/>
            <person name="Arai W."/>
            <person name="Tsubouchi T."/>
            <person name="Morono Y."/>
            <person name="Uchiyama I."/>
            <person name="Ito T."/>
            <person name="Fujiyama A."/>
            <person name="Inagaki F."/>
            <person name="Takami H."/>
        </authorList>
    </citation>
    <scope>NUCLEOTIDE SEQUENCE</scope>
    <source>
        <strain evidence="2">Expedition CK06-06</strain>
    </source>
</reference>
<comment type="caution">
    <text evidence="2">The sequence shown here is derived from an EMBL/GenBank/DDBJ whole genome shotgun (WGS) entry which is preliminary data.</text>
</comment>
<organism evidence="2">
    <name type="scientific">marine sediment metagenome</name>
    <dbReference type="NCBI Taxonomy" id="412755"/>
    <lineage>
        <taxon>unclassified sequences</taxon>
        <taxon>metagenomes</taxon>
        <taxon>ecological metagenomes</taxon>
    </lineage>
</organism>
<gene>
    <name evidence="2" type="ORF">S01H4_20146</name>
</gene>
<dbReference type="Pfam" id="PF06568">
    <property type="entry name" value="YjiS-like"/>
    <property type="match status" value="1"/>
</dbReference>
<accession>X1APP6</accession>
<dbReference type="EMBL" id="BART01009037">
    <property type="protein sequence ID" value="GAG61836.1"/>
    <property type="molecule type" value="Genomic_DNA"/>
</dbReference>